<dbReference type="PANTHER" id="PTHR22980:SF0">
    <property type="entry name" value="CENTROMERE PROTEIN S"/>
    <property type="match status" value="1"/>
</dbReference>
<reference evidence="6 7" key="1">
    <citation type="submission" date="2022-07" db="EMBL/GenBank/DDBJ databases">
        <title>Genome-wide signatures of adaptation to extreme environments.</title>
        <authorList>
            <person name="Cho C.H."/>
            <person name="Yoon H.S."/>
        </authorList>
    </citation>
    <scope>NUCLEOTIDE SEQUENCE [LARGE SCALE GENOMIC DNA]</scope>
    <source>
        <strain evidence="6 7">108.79 E11</strain>
    </source>
</reference>
<feature type="compositionally biased region" description="Basic residues" evidence="5">
    <location>
        <begin position="103"/>
        <end position="113"/>
    </location>
</feature>
<accession>A0AAV9IJL1</accession>
<evidence type="ECO:0000256" key="3">
    <source>
        <dbReference type="ARBA" id="ARBA00023125"/>
    </source>
</evidence>
<evidence type="ECO:0000256" key="1">
    <source>
        <dbReference type="ARBA" id="ARBA00006612"/>
    </source>
</evidence>
<evidence type="ECO:0008006" key="8">
    <source>
        <dbReference type="Google" id="ProtNLM"/>
    </source>
</evidence>
<evidence type="ECO:0000256" key="5">
    <source>
        <dbReference type="SAM" id="MobiDB-lite"/>
    </source>
</evidence>
<dbReference type="PANTHER" id="PTHR22980">
    <property type="entry name" value="CORTISTATIN"/>
    <property type="match status" value="1"/>
</dbReference>
<dbReference type="GO" id="GO:0000712">
    <property type="term" value="P:resolution of meiotic recombination intermediates"/>
    <property type="evidence" value="ECO:0007669"/>
    <property type="project" value="TreeGrafter"/>
</dbReference>
<name>A0AAV9IJL1_9RHOD</name>
<comment type="similarity">
    <text evidence="1">Belongs to the TAF9 family. CENP-S/MHF1 subfamily.</text>
</comment>
<dbReference type="Gene3D" id="1.10.20.10">
    <property type="entry name" value="Histone, subunit A"/>
    <property type="match status" value="1"/>
</dbReference>
<sequence length="113" mass="12906">MADPPARDSDVEAFRYAVFKLFYQQAQEDKVQVDKETVFVLSELLLGYIDIFAGDLEAFCRHGKRTTITAEDVLLCCRRNDFLKGKMEKFLKKSDPSTSHNSSYKKGKNSKSV</sequence>
<proteinExistence type="inferred from homology"/>
<keyword evidence="7" id="KW-1185">Reference proteome</keyword>
<dbReference type="GO" id="GO:0003682">
    <property type="term" value="F:chromatin binding"/>
    <property type="evidence" value="ECO:0007669"/>
    <property type="project" value="TreeGrafter"/>
</dbReference>
<dbReference type="EMBL" id="JANCYU010000051">
    <property type="protein sequence ID" value="KAK4527413.1"/>
    <property type="molecule type" value="Genomic_DNA"/>
</dbReference>
<dbReference type="GO" id="GO:0071821">
    <property type="term" value="C:FANCM-MHF complex"/>
    <property type="evidence" value="ECO:0007669"/>
    <property type="project" value="InterPro"/>
</dbReference>
<dbReference type="GO" id="GO:0006281">
    <property type="term" value="P:DNA repair"/>
    <property type="evidence" value="ECO:0007669"/>
    <property type="project" value="UniProtKB-KW"/>
</dbReference>
<evidence type="ECO:0000256" key="2">
    <source>
        <dbReference type="ARBA" id="ARBA00022763"/>
    </source>
</evidence>
<keyword evidence="4" id="KW-0234">DNA repair</keyword>
<evidence type="ECO:0000313" key="6">
    <source>
        <dbReference type="EMBL" id="KAK4527413.1"/>
    </source>
</evidence>
<dbReference type="Proteomes" id="UP001300502">
    <property type="component" value="Unassembled WGS sequence"/>
</dbReference>
<dbReference type="AlphaFoldDB" id="A0AAV9IJL1"/>
<dbReference type="GO" id="GO:0003677">
    <property type="term" value="F:DNA binding"/>
    <property type="evidence" value="ECO:0007669"/>
    <property type="project" value="UniProtKB-KW"/>
</dbReference>
<comment type="caution">
    <text evidence="6">The sequence shown here is derived from an EMBL/GenBank/DDBJ whole genome shotgun (WGS) entry which is preliminary data.</text>
</comment>
<organism evidence="6 7">
    <name type="scientific">Galdieria yellowstonensis</name>
    <dbReference type="NCBI Taxonomy" id="3028027"/>
    <lineage>
        <taxon>Eukaryota</taxon>
        <taxon>Rhodophyta</taxon>
        <taxon>Bangiophyceae</taxon>
        <taxon>Galdieriales</taxon>
        <taxon>Galdieriaceae</taxon>
        <taxon>Galdieria</taxon>
    </lineage>
</organism>
<dbReference type="SUPFAM" id="SSF47113">
    <property type="entry name" value="Histone-fold"/>
    <property type="match status" value="1"/>
</dbReference>
<keyword evidence="2" id="KW-0227">DNA damage</keyword>
<feature type="region of interest" description="Disordered" evidence="5">
    <location>
        <begin position="92"/>
        <end position="113"/>
    </location>
</feature>
<dbReference type="InterPro" id="IPR029003">
    <property type="entry name" value="CENP-S/Mhf1"/>
</dbReference>
<dbReference type="InterPro" id="IPR009072">
    <property type="entry name" value="Histone-fold"/>
</dbReference>
<dbReference type="CDD" id="cd22919">
    <property type="entry name" value="HFD_CENP-S"/>
    <property type="match status" value="1"/>
</dbReference>
<protein>
    <recommendedName>
        <fullName evidence="8">Centromere protein S</fullName>
    </recommendedName>
</protein>
<gene>
    <name evidence="6" type="ORF">GAYE_SCF39G5335</name>
</gene>
<evidence type="ECO:0000313" key="7">
    <source>
        <dbReference type="Proteomes" id="UP001300502"/>
    </source>
</evidence>
<dbReference type="GO" id="GO:0046982">
    <property type="term" value="F:protein heterodimerization activity"/>
    <property type="evidence" value="ECO:0007669"/>
    <property type="project" value="InterPro"/>
</dbReference>
<dbReference type="Pfam" id="PF15630">
    <property type="entry name" value="CENP-S"/>
    <property type="match status" value="1"/>
</dbReference>
<dbReference type="GO" id="GO:0031297">
    <property type="term" value="P:replication fork processing"/>
    <property type="evidence" value="ECO:0007669"/>
    <property type="project" value="TreeGrafter"/>
</dbReference>
<evidence type="ECO:0000256" key="4">
    <source>
        <dbReference type="ARBA" id="ARBA00023204"/>
    </source>
</evidence>
<keyword evidence="3" id="KW-0238">DNA-binding</keyword>